<sequence>MSNINVCNKCDLIVDHIPIAKNRHALCPRCNTLLYTNNAFSISSVLALSLTGLILVVIANVFPMFTITMLGAEESATLIQGAWALLQKKFYFVGLLVIFCSFIAPFLFLSCLAQACLLLLTKRNTPQLILLLKLVKFFTEWSMLEVYLVSFLIAVFKLSDIADIELQLGLLSFVSLMFVSSLIMYGLNLEIFWQKMEKNAKR</sequence>
<protein>
    <submittedName>
        <fullName evidence="1">Paraquat-inducible protein A</fullName>
    </submittedName>
</protein>
<dbReference type="PATRIC" id="fig|80854.5.peg.2284"/>
<dbReference type="Pfam" id="PF04403">
    <property type="entry name" value="PqiA"/>
    <property type="match status" value="1"/>
</dbReference>
<evidence type="ECO:0000313" key="2">
    <source>
        <dbReference type="Proteomes" id="UP000183794"/>
    </source>
</evidence>
<gene>
    <name evidence="1" type="ORF">NVI5450_3986</name>
</gene>
<reference evidence="1 2" key="1">
    <citation type="submission" date="2016-11" db="EMBL/GenBank/DDBJ databases">
        <authorList>
            <person name="Jaros S."/>
            <person name="Januszkiewicz K."/>
            <person name="Wedrychowicz H."/>
        </authorList>
    </citation>
    <scope>NUCLEOTIDE SEQUENCE [LARGE SCALE GENOMIC DNA]</scope>
    <source>
        <strain evidence="1">NVI 5450</strain>
    </source>
</reference>
<dbReference type="HOGENOM" id="CLU_041903_1_0_6"/>
<dbReference type="Proteomes" id="UP000183794">
    <property type="component" value="Unassembled WGS sequence"/>
</dbReference>
<dbReference type="GeneID" id="61297611"/>
<organism evidence="1 2">
    <name type="scientific">Moritella viscosa</name>
    <dbReference type="NCBI Taxonomy" id="80854"/>
    <lineage>
        <taxon>Bacteria</taxon>
        <taxon>Pseudomonadati</taxon>
        <taxon>Pseudomonadota</taxon>
        <taxon>Gammaproteobacteria</taxon>
        <taxon>Alteromonadales</taxon>
        <taxon>Moritellaceae</taxon>
        <taxon>Moritella</taxon>
    </lineage>
</organism>
<dbReference type="AlphaFoldDB" id="A0A090IIY8"/>
<dbReference type="KEGG" id="mvs:MVIS_2140"/>
<accession>A0A090IIY8</accession>
<proteinExistence type="predicted"/>
<dbReference type="STRING" id="80854.MVIS_2140"/>
<dbReference type="OrthoDB" id="5291921at2"/>
<evidence type="ECO:0000313" key="1">
    <source>
        <dbReference type="EMBL" id="SGZ13929.1"/>
    </source>
</evidence>
<dbReference type="InterPro" id="IPR007498">
    <property type="entry name" value="PqiA-like"/>
</dbReference>
<name>A0A090IIY8_9GAMM</name>
<dbReference type="RefSeq" id="WP_045110357.1">
    <property type="nucleotide sequence ID" value="NZ_CAWQZC010000024.1"/>
</dbReference>
<dbReference type="EMBL" id="FPLD01000112">
    <property type="protein sequence ID" value="SGZ13929.1"/>
    <property type="molecule type" value="Genomic_DNA"/>
</dbReference>